<dbReference type="KEGG" id="ttq:NIES37_56260"/>
<keyword evidence="1" id="KW-0472">Membrane</keyword>
<evidence type="ECO:0000256" key="1">
    <source>
        <dbReference type="SAM" id="Phobius"/>
    </source>
</evidence>
<proteinExistence type="predicted"/>
<feature type="transmembrane region" description="Helical" evidence="1">
    <location>
        <begin position="129"/>
        <end position="149"/>
    </location>
</feature>
<reference evidence="2 3" key="1">
    <citation type="submission" date="2017-06" db="EMBL/GenBank/DDBJ databases">
        <title>Genome sequencing of cyanobaciteial culture collection at National Institute for Environmental Studies (NIES).</title>
        <authorList>
            <person name="Hirose Y."/>
            <person name="Shimura Y."/>
            <person name="Fujisawa T."/>
            <person name="Nakamura Y."/>
            <person name="Kawachi M."/>
        </authorList>
    </citation>
    <scope>NUCLEOTIDE SEQUENCE [LARGE SCALE GENOMIC DNA]</scope>
    <source>
        <strain evidence="2 3">NIES-37</strain>
    </source>
</reference>
<sequence>MASFRSEPILWLHVAGLATLPIFLFLCLVFLSVGEPVLPVWMELCLVAAIGVLPLLWMQFRRPFYIFAILGVALKPENLTEQQRKILCLINTNLNRVLSVLAAILLVGVLWQMYQAAPLVADIASFLPQWRSVGLLLAALAFFASNLFLQIPVSVARILVTNDTEFAAIEPLPLDKIQQDYTIVGVRVNQILPRLFKSVLGMNTNTQQNLEQNTDED</sequence>
<organism evidence="2 3">
    <name type="scientific">Tolypothrix tenuis PCC 7101</name>
    <dbReference type="NCBI Taxonomy" id="231146"/>
    <lineage>
        <taxon>Bacteria</taxon>
        <taxon>Bacillati</taxon>
        <taxon>Cyanobacteriota</taxon>
        <taxon>Cyanophyceae</taxon>
        <taxon>Nostocales</taxon>
        <taxon>Tolypothrichaceae</taxon>
        <taxon>Tolypothrix</taxon>
    </lineage>
</organism>
<dbReference type="InterPro" id="IPR049610">
    <property type="entry name" value="LCTMP-like"/>
</dbReference>
<accession>A0A1Z4N7I9</accession>
<keyword evidence="1" id="KW-0812">Transmembrane</keyword>
<gene>
    <name evidence="2" type="ORF">NIES37_56260</name>
</gene>
<evidence type="ECO:0008006" key="4">
    <source>
        <dbReference type="Google" id="ProtNLM"/>
    </source>
</evidence>
<dbReference type="RefSeq" id="WP_096581307.1">
    <property type="nucleotide sequence ID" value="NZ_CAWNJS010000001.1"/>
</dbReference>
<dbReference type="EMBL" id="AP018248">
    <property type="protein sequence ID" value="BAZ01622.1"/>
    <property type="molecule type" value="Genomic_DNA"/>
</dbReference>
<dbReference type="Proteomes" id="UP000218785">
    <property type="component" value="Chromosome"/>
</dbReference>
<evidence type="ECO:0000313" key="2">
    <source>
        <dbReference type="EMBL" id="BAZ01622.1"/>
    </source>
</evidence>
<evidence type="ECO:0000313" key="3">
    <source>
        <dbReference type="Proteomes" id="UP000218785"/>
    </source>
</evidence>
<name>A0A1Z4N7I9_9CYAN</name>
<feature type="transmembrane region" description="Helical" evidence="1">
    <location>
        <begin position="94"/>
        <end position="114"/>
    </location>
</feature>
<dbReference type="AlphaFoldDB" id="A0A1Z4N7I9"/>
<protein>
    <recommendedName>
        <fullName evidence="4">Low-complexity tail membrane protein</fullName>
    </recommendedName>
</protein>
<keyword evidence="1" id="KW-1133">Transmembrane helix</keyword>
<feature type="transmembrane region" description="Helical" evidence="1">
    <location>
        <begin position="9"/>
        <end position="31"/>
    </location>
</feature>
<feature type="transmembrane region" description="Helical" evidence="1">
    <location>
        <begin position="37"/>
        <end position="57"/>
    </location>
</feature>
<dbReference type="NCBIfam" id="NF033183">
    <property type="entry name" value="colliding_TM"/>
    <property type="match status" value="1"/>
</dbReference>
<keyword evidence="3" id="KW-1185">Reference proteome</keyword>